<feature type="disulfide bond" evidence="3">
    <location>
        <begin position="1887"/>
        <end position="1896"/>
    </location>
</feature>
<dbReference type="CDD" id="cd06263">
    <property type="entry name" value="MAM"/>
    <property type="match status" value="7"/>
</dbReference>
<name>A0A8D2IZJ9_VARKO</name>
<accession>A0A8D2IZJ9</accession>
<dbReference type="InterPro" id="IPR000998">
    <property type="entry name" value="MAM_dom"/>
</dbReference>
<feature type="domain" description="MAM" evidence="8">
    <location>
        <begin position="702"/>
        <end position="866"/>
    </location>
</feature>
<dbReference type="OMA" id="HLVCDNK"/>
<dbReference type="PROSITE" id="PS50026">
    <property type="entry name" value="EGF_3"/>
    <property type="match status" value="1"/>
</dbReference>
<dbReference type="PANTHER" id="PTHR23282:SF140">
    <property type="entry name" value="MAM AND LDL-RECEPTOR CLASS A DOMAIN-CONTAINING PROTEIN 1"/>
    <property type="match status" value="1"/>
</dbReference>
<keyword evidence="6" id="KW-0472">Membrane</keyword>
<feature type="disulfide bond" evidence="4">
    <location>
        <begin position="1348"/>
        <end position="1363"/>
    </location>
</feature>
<keyword evidence="6" id="KW-0812">Transmembrane</keyword>
<feature type="domain" description="MAM" evidence="8">
    <location>
        <begin position="306"/>
        <end position="476"/>
    </location>
</feature>
<dbReference type="InterPro" id="IPR000742">
    <property type="entry name" value="EGF"/>
</dbReference>
<feature type="domain" description="MAM" evidence="8">
    <location>
        <begin position="102"/>
        <end position="268"/>
    </location>
</feature>
<feature type="transmembrane region" description="Helical" evidence="6">
    <location>
        <begin position="1916"/>
        <end position="1938"/>
    </location>
</feature>
<dbReference type="InterPro" id="IPR051560">
    <property type="entry name" value="MAM_domain-containing"/>
</dbReference>
<feature type="disulfide bond" evidence="4">
    <location>
        <begin position="1110"/>
        <end position="1122"/>
    </location>
</feature>
<feature type="domain" description="MAM" evidence="8">
    <location>
        <begin position="1565"/>
        <end position="1730"/>
    </location>
</feature>
<dbReference type="Gene3D" id="4.10.400.10">
    <property type="entry name" value="Low-density Lipoprotein Receptor"/>
    <property type="match status" value="9"/>
</dbReference>
<feature type="domain" description="MAM" evidence="8">
    <location>
        <begin position="930"/>
        <end position="1102"/>
    </location>
</feature>
<dbReference type="SMART" id="SM00137">
    <property type="entry name" value="MAM"/>
    <property type="match status" value="7"/>
</dbReference>
<evidence type="ECO:0000259" key="7">
    <source>
        <dbReference type="PROSITE" id="PS50026"/>
    </source>
</evidence>
<feature type="domain" description="EGF-like" evidence="7">
    <location>
        <begin position="1864"/>
        <end position="1897"/>
    </location>
</feature>
<dbReference type="PROSITE" id="PS50068">
    <property type="entry name" value="LDLRA_2"/>
    <property type="match status" value="9"/>
</dbReference>
<feature type="disulfide bond" evidence="4">
    <location>
        <begin position="912"/>
        <end position="927"/>
    </location>
</feature>
<dbReference type="InterPro" id="IPR002172">
    <property type="entry name" value="LDrepeatLR_classA_rpt"/>
</dbReference>
<dbReference type="GO" id="GO:0016020">
    <property type="term" value="C:membrane"/>
    <property type="evidence" value="ECO:0007669"/>
    <property type="project" value="InterPro"/>
</dbReference>
<dbReference type="PROSITE" id="PS00022">
    <property type="entry name" value="EGF_1"/>
    <property type="match status" value="1"/>
</dbReference>
<keyword evidence="2 3" id="KW-1015">Disulfide bond</keyword>
<feature type="domain" description="MAM" evidence="8">
    <location>
        <begin position="1365"/>
        <end position="1514"/>
    </location>
</feature>
<keyword evidence="3" id="KW-0245">EGF-like domain</keyword>
<feature type="disulfide bond" evidence="4">
    <location>
        <begin position="683"/>
        <end position="698"/>
    </location>
</feature>
<organism evidence="9 10">
    <name type="scientific">Varanus komodoensis</name>
    <name type="common">Komodo dragon</name>
    <dbReference type="NCBI Taxonomy" id="61221"/>
    <lineage>
        <taxon>Eukaryota</taxon>
        <taxon>Metazoa</taxon>
        <taxon>Chordata</taxon>
        <taxon>Craniata</taxon>
        <taxon>Vertebrata</taxon>
        <taxon>Euteleostomi</taxon>
        <taxon>Lepidosauria</taxon>
        <taxon>Squamata</taxon>
        <taxon>Bifurcata</taxon>
        <taxon>Unidentata</taxon>
        <taxon>Episquamata</taxon>
        <taxon>Toxicofera</taxon>
        <taxon>Anguimorpha</taxon>
        <taxon>Paleoanguimorpha</taxon>
        <taxon>Varanoidea</taxon>
        <taxon>Varanidae</taxon>
        <taxon>Varanus</taxon>
    </lineage>
</organism>
<dbReference type="FunFam" id="2.60.120.200:FF:000182">
    <property type="entry name" value="MAM and LDL-receptor class A domain-containing protein 1"/>
    <property type="match status" value="1"/>
</dbReference>
<evidence type="ECO:0000313" key="9">
    <source>
        <dbReference type="Ensembl" id="ENSVKKP00000001647.1"/>
    </source>
</evidence>
<dbReference type="PROSITE" id="PS01209">
    <property type="entry name" value="LDLRA_1"/>
    <property type="match status" value="7"/>
</dbReference>
<dbReference type="PROSITE" id="PS50060">
    <property type="entry name" value="MAM_2"/>
    <property type="match status" value="8"/>
</dbReference>
<dbReference type="Gene3D" id="2.60.120.200">
    <property type="match status" value="9"/>
</dbReference>
<feature type="region of interest" description="Disordered" evidence="5">
    <location>
        <begin position="336"/>
        <end position="365"/>
    </location>
</feature>
<feature type="disulfide bond" evidence="4">
    <location>
        <begin position="1807"/>
        <end position="1822"/>
    </location>
</feature>
<feature type="compositionally biased region" description="Polar residues" evidence="5">
    <location>
        <begin position="347"/>
        <end position="365"/>
    </location>
</feature>
<keyword evidence="1" id="KW-0677">Repeat</keyword>
<evidence type="ECO:0000256" key="3">
    <source>
        <dbReference type="PROSITE-ProRule" id="PRU00076"/>
    </source>
</evidence>
<dbReference type="SUPFAM" id="SSF49899">
    <property type="entry name" value="Concanavalin A-like lectins/glucanases"/>
    <property type="match status" value="8"/>
</dbReference>
<feature type="disulfide bond" evidence="4">
    <location>
        <begin position="273"/>
        <end position="291"/>
    </location>
</feature>
<dbReference type="CDD" id="cd00112">
    <property type="entry name" value="LDLa"/>
    <property type="match status" value="8"/>
</dbReference>
<dbReference type="Pfam" id="PF00629">
    <property type="entry name" value="MAM"/>
    <property type="match status" value="8"/>
</dbReference>
<dbReference type="Proteomes" id="UP000694545">
    <property type="component" value="Unplaced"/>
</dbReference>
<dbReference type="InterPro" id="IPR023415">
    <property type="entry name" value="LDLR_class-A_CS"/>
</dbReference>
<dbReference type="PANTHER" id="PTHR23282">
    <property type="entry name" value="APICAL ENDOSOMAL GLYCOPROTEIN PRECURSOR"/>
    <property type="match status" value="1"/>
</dbReference>
<reference evidence="9" key="2">
    <citation type="submission" date="2025-09" db="UniProtKB">
        <authorList>
            <consortium name="Ensembl"/>
        </authorList>
    </citation>
    <scope>IDENTIFICATION</scope>
</reference>
<dbReference type="SMART" id="SM00192">
    <property type="entry name" value="LDLa"/>
    <property type="match status" value="9"/>
</dbReference>
<sequence>SEEIPAVLRTRVIFAASSQLTCQISFYYWIGQVNGILIVELHTHSGRTSEIIWQEKEGIKNQWQRAVITINNTLNSEVCQLFWCILISGTGERYGFSHSVQQSSNFKIQVCDWNSDELASHVSWIPVKELLHHNFTSTFLRDGRNDTNGYYKWTPTRNNTSYKSTHLNDSLCHCFRENCHFSFYYFMVDSSVLKAVLYTNKDEQVMLWQASSPTNNEWVKAEIRIPAGCEKNKLLLEGTIKSKASSICLDHFDFVDSTKLDLPKICSSEEFACANGQCIDISLLCDYQWDCLDGSDEDLSACANYTLCDFESDLCEWKTLNTKDVQWSLMKGQVSGDSELPARDHTTNSSRGESSNFIHVTGSPEANTKPVISQLSSPVFTKLSKDATPCQIRFWYQLSQGSHLTVFIRSSVDMDLQSLHNQPFKSTAQWTKASVLIKNTAGIIAGPFQIILQAIVPKAKAVVAVDDISITKECRASYNVSSSTYKEGKAAKCDFEKSNCGWLEMAEADGFDWIRSSRSSLAPAFQKQAPPHDHTYNQSVGHFMFILRNSSSISQIAQLQSPKFSQAGSACTMTFWYYNYGLSVGAAEMRLLVDGVKDPTVLWRIYYNQGDQWSKAVIQLGRLAQPFQLYLDKVSLGFYEGVSAIDDITFENCALPPPKLKCEGSNNFWCRDSKACIDSLLLCDLVDDCGDGSDEDECAPELQCNFELGLCNWEQDLNDDFNWTRNQGPTSTPNTGPMKDHTLGTVRGHYLYMESSEPQVFQNTAALLSPVFSSTFTNGNKSCIFRFHYHMFGKHIYRLAVSQRVVSNTRGHLLWHTFGNQGNRWIRKVLYITSSEPFQIIVEGTVGDGFTGDIGIDDLSFLNCTLFNGNLPFDVTTPSGTSIPVTFPMNNCTENEFICQTTGQCINITRKCDFRPDCPDKSDESSCASDTCDFDDGNLCEWYHPDTIMTTMASTHTVHVFHWSLGKGASMHPGEENYRPFVDHTTATKEGWYLYADSSNGAFGHTADIATPVISLTGPKCRLVFWNYMNGATVGSLKVLLKLENVTSEVWAQSGPQGRQWNRAEVFLGVRSYFQVLFRTKRGISYVGDVAVDDIFFEDCSPLLIPDKNCTSEEFTCANKFCLPKDNLCDFVNDCGDNSDESPSICSVSVGRCDFEFDLCNWKQDQHDDFDWNLRTGGIPRAGSGPIADHTLQEPSGHYIFIKNSFPQLPGQEARISSMLISRKSKNCKILFYYHMYGANTGSLTVYQVTISNSSKVLFSLTGDQGNFWKRKVLTLEADEDFQITFAGFVGKAYRRYIALDDIVFTRECLPSLNLLPDKPTDLPTTGSCFHGYLECLNGKCYRSEQSCNFEDDCGDNTDERECGTSCTFENGMCGWQNSLADNFNWVKETGSPQSLRPSKDHTLGNGKGQFLYLEAMSTGVRGEKAHLKSSRWTESSTVCTLSFWYYISSKATGRIQVLIKVWSDSGDHSTQWKKAELHLGKMRNFEVIFEGIRMKDLGGGAAIDDIEYKNCSTVGEDSGVCPAVTDFVCWNKKCIESNFVCDYKADCEDWSDEVDCSQYTSVPGSCNFETQGQDWTTACKFTQDPGDEFDWLIGNRAVIEQGGPAKDHTPGNGRHFLYVNSSTKQEGDKARIITTRYFPASRDICGLRFWFWSSTSPKVGMLKVYTIEELGMDILMWASTGNKRDTWTYASVVLSSNSPFQVAFEAEVGANAVIEFALDDISFTPECASGGPVAPQPPTCGSDRFTCVYVKQCVPLSAQCDGVEDCADGTDEKACPTVTPATAPSRLCKETEFPCAQLCIPALLRCDGVTDCQFSEDEANCSTKDCFDGSLFCPSTNSCIPVSRRCDGITDCIDFAPDESSCSECPEAYCKNGGICEKEPVPICQCGEEWKGNRCHMKAEPSLTPSTGALQNDTWTGLGIGLAVLLSGAVVAISCILSKRKLNQEQNFCELLQPGHHSICTKWQLRKYSRILVYWSQSSEFAHVAQLLSLCSSCRIHQSWKDLGCTRACVSSST</sequence>
<dbReference type="SUPFAM" id="SSF57424">
    <property type="entry name" value="LDL receptor-like module"/>
    <property type="match status" value="8"/>
</dbReference>
<feature type="disulfide bond" evidence="4">
    <location>
        <begin position="1542"/>
        <end position="1557"/>
    </location>
</feature>
<evidence type="ECO:0000256" key="1">
    <source>
        <dbReference type="ARBA" id="ARBA00022737"/>
    </source>
</evidence>
<dbReference type="InterPro" id="IPR036055">
    <property type="entry name" value="LDL_receptor-like_sf"/>
</dbReference>
<feature type="disulfide bond" evidence="4">
    <location>
        <begin position="1329"/>
        <end position="1341"/>
    </location>
</feature>
<feature type="disulfide bond" evidence="4">
    <location>
        <begin position="1530"/>
        <end position="1548"/>
    </location>
</feature>
<reference evidence="9" key="1">
    <citation type="submission" date="2025-08" db="UniProtKB">
        <authorList>
            <consortium name="Ensembl"/>
        </authorList>
    </citation>
    <scope>IDENTIFICATION</scope>
</reference>
<evidence type="ECO:0000259" key="8">
    <source>
        <dbReference type="PROSITE" id="PS50060"/>
    </source>
</evidence>
<feature type="disulfide bond" evidence="4">
    <location>
        <begin position="266"/>
        <end position="278"/>
    </location>
</feature>
<evidence type="ECO:0000256" key="6">
    <source>
        <dbReference type="SAM" id="Phobius"/>
    </source>
</evidence>
<feature type="disulfide bond" evidence="4">
    <location>
        <begin position="1761"/>
        <end position="1776"/>
    </location>
</feature>
<comment type="caution">
    <text evidence="3">Lacks conserved residue(s) required for the propagation of feature annotation.</text>
</comment>
<feature type="disulfide bond" evidence="4">
    <location>
        <begin position="1117"/>
        <end position="1135"/>
    </location>
</feature>
<dbReference type="Ensembl" id="ENSVKKT00000001704.1">
    <property type="protein sequence ID" value="ENSVKKP00000001647.1"/>
    <property type="gene ID" value="ENSVKKG00000001323.1"/>
</dbReference>
<keyword evidence="10" id="KW-1185">Reference proteome</keyword>
<dbReference type="Pfam" id="PF00057">
    <property type="entry name" value="Ldl_recept_a"/>
    <property type="match status" value="7"/>
</dbReference>
<dbReference type="InterPro" id="IPR013320">
    <property type="entry name" value="ConA-like_dom_sf"/>
</dbReference>
<keyword evidence="6" id="KW-1133">Transmembrane helix</keyword>
<dbReference type="PRINTS" id="PR00261">
    <property type="entry name" value="LDLRECEPTOR"/>
</dbReference>
<evidence type="ECO:0000256" key="5">
    <source>
        <dbReference type="SAM" id="MobiDB-lite"/>
    </source>
</evidence>
<feature type="disulfide bond" evidence="4">
    <location>
        <begin position="1336"/>
        <end position="1354"/>
    </location>
</feature>
<feature type="domain" description="MAM" evidence="8">
    <location>
        <begin position="1151"/>
        <end position="1311"/>
    </location>
</feature>
<evidence type="ECO:0000256" key="2">
    <source>
        <dbReference type="ARBA" id="ARBA00023157"/>
    </source>
</evidence>
<evidence type="ECO:0000256" key="4">
    <source>
        <dbReference type="PROSITE-ProRule" id="PRU00124"/>
    </source>
</evidence>
<feature type="domain" description="MAM" evidence="8">
    <location>
        <begin position="491"/>
        <end position="655"/>
    </location>
</feature>
<proteinExistence type="predicted"/>
<protein>
    <submittedName>
        <fullName evidence="9">MAM and LDL receptor class A domain containing 1</fullName>
    </submittedName>
</protein>
<evidence type="ECO:0000313" key="10">
    <source>
        <dbReference type="Proteomes" id="UP000694545"/>
    </source>
</evidence>